<evidence type="ECO:0000313" key="2">
    <source>
        <dbReference type="Proteomes" id="UP000176429"/>
    </source>
</evidence>
<comment type="caution">
    <text evidence="1">The sequence shown here is derived from an EMBL/GenBank/DDBJ whole genome shotgun (WGS) entry which is preliminary data.</text>
</comment>
<sequence>MKKIKASALGMPVPSDLAQHWEKRWKDVYDIKADFAGLIIPKPPTLFHTRLVLMHEKGSSFPELLYRKNEKLMSGTCNHWKYWSESLDEKVPTHNFTGTFGCWVEDADEAPFGNLGGINLHTNAVRELRQFGVRTTTLPVRLVLGADVYLENDSKKQLDMNVTTTCAESETAGGAVPLVDFRRERGKVCVGGWSPVSADGFIRFRRAVYPVQSSSLP</sequence>
<reference evidence="1 2" key="1">
    <citation type="journal article" date="2016" name="Nat. Commun.">
        <title>Thousands of microbial genomes shed light on interconnected biogeochemical processes in an aquifer system.</title>
        <authorList>
            <person name="Anantharaman K."/>
            <person name="Brown C.T."/>
            <person name="Hug L.A."/>
            <person name="Sharon I."/>
            <person name="Castelle C.J."/>
            <person name="Probst A.J."/>
            <person name="Thomas B.C."/>
            <person name="Singh A."/>
            <person name="Wilkins M.J."/>
            <person name="Karaoz U."/>
            <person name="Brodie E.L."/>
            <person name="Williams K.H."/>
            <person name="Hubbard S.S."/>
            <person name="Banfield J.F."/>
        </authorList>
    </citation>
    <scope>NUCLEOTIDE SEQUENCE [LARGE SCALE GENOMIC DNA]</scope>
</reference>
<protein>
    <submittedName>
        <fullName evidence="1">Uncharacterized protein</fullName>
    </submittedName>
</protein>
<dbReference type="Proteomes" id="UP000176429">
    <property type="component" value="Unassembled WGS sequence"/>
</dbReference>
<organism evidence="1 2">
    <name type="scientific">Candidatus Taylorbacteria bacterium RIFCSPLOWO2_02_FULL_46_40</name>
    <dbReference type="NCBI Taxonomy" id="1802329"/>
    <lineage>
        <taxon>Bacteria</taxon>
        <taxon>Candidatus Tayloriibacteriota</taxon>
    </lineage>
</organism>
<dbReference type="EMBL" id="MHSH01000035">
    <property type="protein sequence ID" value="OHA41221.1"/>
    <property type="molecule type" value="Genomic_DNA"/>
</dbReference>
<dbReference type="AlphaFoldDB" id="A0A1G2P0W3"/>
<evidence type="ECO:0000313" key="1">
    <source>
        <dbReference type="EMBL" id="OHA41221.1"/>
    </source>
</evidence>
<proteinExistence type="predicted"/>
<gene>
    <name evidence="1" type="ORF">A3H68_00635</name>
</gene>
<name>A0A1G2P0W3_9BACT</name>
<accession>A0A1G2P0W3</accession>